<keyword evidence="3 6" id="KW-0812">Transmembrane</keyword>
<reference evidence="7 8" key="1">
    <citation type="journal article" date="2010" name="J. Bacteriol.">
        <title>The complete genome sequence of Croceibacter atlanticus HTCC2559T.</title>
        <authorList>
            <person name="Oh H.M."/>
            <person name="Kang I."/>
            <person name="Ferriera S."/>
            <person name="Giovannoni S.J."/>
            <person name="Cho J.C."/>
        </authorList>
    </citation>
    <scope>NUCLEOTIDE SEQUENCE [LARGE SCALE GENOMIC DNA]</scope>
    <source>
        <strain evidence="8">ATCC BAA-628 / HTCC2559 / KCTC 12090</strain>
    </source>
</reference>
<dbReference type="AlphaFoldDB" id="A3UBX8"/>
<dbReference type="Proteomes" id="UP000002297">
    <property type="component" value="Chromosome"/>
</dbReference>
<dbReference type="PANTHER" id="PTHR30250">
    <property type="entry name" value="PST FAMILY PREDICTED COLANIC ACID TRANSPORTER"/>
    <property type="match status" value="1"/>
</dbReference>
<organism evidence="7 8">
    <name type="scientific">Croceibacter atlanticus (strain ATCC BAA-628 / JCM 21780 / CIP 108009 / IAM 15332 / KCTC 12090 / HTCC2559)</name>
    <dbReference type="NCBI Taxonomy" id="216432"/>
    <lineage>
        <taxon>Bacteria</taxon>
        <taxon>Pseudomonadati</taxon>
        <taxon>Bacteroidota</taxon>
        <taxon>Flavobacteriia</taxon>
        <taxon>Flavobacteriales</taxon>
        <taxon>Flavobacteriaceae</taxon>
        <taxon>Croceibacter</taxon>
    </lineage>
</organism>
<keyword evidence="2" id="KW-1003">Cell membrane</keyword>
<protein>
    <submittedName>
        <fullName evidence="7">Uncharacterized protein</fullName>
    </submittedName>
</protein>
<feature type="transmembrane region" description="Helical" evidence="6">
    <location>
        <begin position="179"/>
        <end position="199"/>
    </location>
</feature>
<feature type="transmembrane region" description="Helical" evidence="6">
    <location>
        <begin position="121"/>
        <end position="144"/>
    </location>
</feature>
<sequence length="484" mass="55207">MGIVLKQSFKNLVSTYAGFGLGAINVLFLYPNFMTPEYYGLVSFILSASMLFWPLMALGTHNTLVKFYSSYSKQEEKEKLFSFVLVLPLLVGLVLGLIGYFGYSFVLSYFNGENELVKPYAWLIFVITFAMAYFELFFSWSKVFLKSTFGNIMREVFHRACIMILLGLLYINVIDIPLFLYIMTAVYVLRTLLMMVFAFKLHLPKLQFKLPDNASRVIKYSALIFIAGSVAMMLLDLDKVMIEYYLPIENVAIYGISIYIASVIAVPSRAMHQITYPLTAQLLNDKDYAGLKNLYQRSSNTLLIVGGLIFLLIICNVGELYEMIPQDYHIGFSIVILIGIVKLYENLIGNNNSILFNSDYYRLVLAIGVLCAVMAVVLNILLIPKFGVYGASYATFIAFFTYNTVKLIVVWKKFKMHPFSSRTWVSLGLIALFTLSFYFWDFNFQPLLNIALKSVILGLLFVGFSWKLKLSNDVSQVIDTYLKR</sequence>
<evidence type="ECO:0000256" key="6">
    <source>
        <dbReference type="SAM" id="Phobius"/>
    </source>
</evidence>
<dbReference type="GeneID" id="89453522"/>
<keyword evidence="4 6" id="KW-1133">Transmembrane helix</keyword>
<feature type="transmembrane region" description="Helical" evidence="6">
    <location>
        <begin position="423"/>
        <end position="440"/>
    </location>
</feature>
<proteinExistence type="predicted"/>
<feature type="transmembrane region" description="Helical" evidence="6">
    <location>
        <begin position="360"/>
        <end position="383"/>
    </location>
</feature>
<accession>A3UBX8</accession>
<evidence type="ECO:0000256" key="5">
    <source>
        <dbReference type="ARBA" id="ARBA00023136"/>
    </source>
</evidence>
<gene>
    <name evidence="7" type="ordered locus">CA2559_08851</name>
</gene>
<dbReference type="PANTHER" id="PTHR30250:SF11">
    <property type="entry name" value="O-ANTIGEN TRANSPORTER-RELATED"/>
    <property type="match status" value="1"/>
</dbReference>
<evidence type="ECO:0000256" key="1">
    <source>
        <dbReference type="ARBA" id="ARBA00004651"/>
    </source>
</evidence>
<dbReference type="eggNOG" id="COG2244">
    <property type="taxonomic scope" value="Bacteria"/>
</dbReference>
<feature type="transmembrane region" description="Helical" evidence="6">
    <location>
        <begin position="156"/>
        <end position="173"/>
    </location>
</feature>
<feature type="transmembrane region" description="Helical" evidence="6">
    <location>
        <begin position="80"/>
        <end position="101"/>
    </location>
</feature>
<dbReference type="EMBL" id="CP002046">
    <property type="protein sequence ID" value="EAP86129.1"/>
    <property type="molecule type" value="Genomic_DNA"/>
</dbReference>
<dbReference type="InterPro" id="IPR050833">
    <property type="entry name" value="Poly_Biosynth_Transport"/>
</dbReference>
<feature type="transmembrane region" description="Helical" evidence="6">
    <location>
        <begin position="12"/>
        <end position="32"/>
    </location>
</feature>
<evidence type="ECO:0000256" key="2">
    <source>
        <dbReference type="ARBA" id="ARBA00022475"/>
    </source>
</evidence>
<feature type="transmembrane region" description="Helical" evidence="6">
    <location>
        <begin position="302"/>
        <end position="324"/>
    </location>
</feature>
<evidence type="ECO:0000313" key="8">
    <source>
        <dbReference type="Proteomes" id="UP000002297"/>
    </source>
</evidence>
<feature type="transmembrane region" description="Helical" evidence="6">
    <location>
        <begin position="244"/>
        <end position="266"/>
    </location>
</feature>
<evidence type="ECO:0000256" key="3">
    <source>
        <dbReference type="ARBA" id="ARBA00022692"/>
    </source>
</evidence>
<dbReference type="Pfam" id="PF01943">
    <property type="entry name" value="Polysacc_synt"/>
    <property type="match status" value="1"/>
</dbReference>
<dbReference type="HOGENOM" id="CLU_041533_1_0_10"/>
<dbReference type="KEGG" id="cat:CA2559_08851"/>
<name>A3UBX8_CROAH</name>
<dbReference type="STRING" id="216432.CA2559_08851"/>
<keyword evidence="5 6" id="KW-0472">Membrane</keyword>
<dbReference type="OrthoDB" id="88014at2"/>
<dbReference type="RefSeq" id="WP_013187515.1">
    <property type="nucleotide sequence ID" value="NC_014230.1"/>
</dbReference>
<feature type="transmembrane region" description="Helical" evidence="6">
    <location>
        <begin position="220"/>
        <end position="238"/>
    </location>
</feature>
<feature type="transmembrane region" description="Helical" evidence="6">
    <location>
        <begin position="446"/>
        <end position="466"/>
    </location>
</feature>
<dbReference type="InterPro" id="IPR002797">
    <property type="entry name" value="Polysacc_synth"/>
</dbReference>
<evidence type="ECO:0000256" key="4">
    <source>
        <dbReference type="ARBA" id="ARBA00022989"/>
    </source>
</evidence>
<feature type="transmembrane region" description="Helical" evidence="6">
    <location>
        <begin position="389"/>
        <end position="411"/>
    </location>
</feature>
<comment type="subcellular location">
    <subcellularLocation>
        <location evidence="1">Cell membrane</location>
        <topology evidence="1">Multi-pass membrane protein</topology>
    </subcellularLocation>
</comment>
<dbReference type="GO" id="GO:0005886">
    <property type="term" value="C:plasma membrane"/>
    <property type="evidence" value="ECO:0007669"/>
    <property type="project" value="UniProtKB-SubCell"/>
</dbReference>
<evidence type="ECO:0000313" key="7">
    <source>
        <dbReference type="EMBL" id="EAP86129.1"/>
    </source>
</evidence>
<feature type="transmembrane region" description="Helical" evidence="6">
    <location>
        <begin position="38"/>
        <end position="59"/>
    </location>
</feature>
<feature type="transmembrane region" description="Helical" evidence="6">
    <location>
        <begin position="330"/>
        <end position="348"/>
    </location>
</feature>
<keyword evidence="8" id="KW-1185">Reference proteome</keyword>